<dbReference type="Proteomes" id="UP000054560">
    <property type="component" value="Unassembled WGS sequence"/>
</dbReference>
<dbReference type="EMBL" id="KQ241914">
    <property type="protein sequence ID" value="KNC82572.1"/>
    <property type="molecule type" value="Genomic_DNA"/>
</dbReference>
<evidence type="ECO:0000313" key="2">
    <source>
        <dbReference type="EMBL" id="KNC82572.1"/>
    </source>
</evidence>
<evidence type="ECO:0000313" key="3">
    <source>
        <dbReference type="Proteomes" id="UP000054560"/>
    </source>
</evidence>
<gene>
    <name evidence="2" type="ORF">SARC_05146</name>
</gene>
<dbReference type="SUPFAM" id="SSF55486">
    <property type="entry name" value="Metalloproteases ('zincins'), catalytic domain"/>
    <property type="match status" value="1"/>
</dbReference>
<dbReference type="AlphaFoldDB" id="A0A0L0G0F9"/>
<name>A0A0L0G0F9_9EUKA</name>
<dbReference type="InterPro" id="IPR053002">
    <property type="entry name" value="Metalloproteinase_M10B"/>
</dbReference>
<dbReference type="eggNOG" id="KOG4525">
    <property type="taxonomic scope" value="Eukaryota"/>
</dbReference>
<dbReference type="Pfam" id="PF12044">
    <property type="entry name" value="Metallopep"/>
    <property type="match status" value="1"/>
</dbReference>
<feature type="region of interest" description="Disordered" evidence="1">
    <location>
        <begin position="456"/>
        <end position="475"/>
    </location>
</feature>
<dbReference type="PANTHER" id="PTHR21054">
    <property type="entry name" value="ZINC METALLOPROTEINASE-RELATED"/>
    <property type="match status" value="1"/>
</dbReference>
<dbReference type="GeneID" id="25905650"/>
<feature type="region of interest" description="Disordered" evidence="1">
    <location>
        <begin position="1"/>
        <end position="42"/>
    </location>
</feature>
<protein>
    <submittedName>
        <fullName evidence="2">Uncharacterized protein</fullName>
    </submittedName>
</protein>
<organism evidence="2 3">
    <name type="scientific">Sphaeroforma arctica JP610</name>
    <dbReference type="NCBI Taxonomy" id="667725"/>
    <lineage>
        <taxon>Eukaryota</taxon>
        <taxon>Ichthyosporea</taxon>
        <taxon>Ichthyophonida</taxon>
        <taxon>Sphaeroforma</taxon>
    </lineage>
</organism>
<feature type="region of interest" description="Disordered" evidence="1">
    <location>
        <begin position="542"/>
        <end position="561"/>
    </location>
</feature>
<reference evidence="2 3" key="1">
    <citation type="submission" date="2011-02" db="EMBL/GenBank/DDBJ databases">
        <title>The Genome Sequence of Sphaeroforma arctica JP610.</title>
        <authorList>
            <consortium name="The Broad Institute Genome Sequencing Platform"/>
            <person name="Russ C."/>
            <person name="Cuomo C."/>
            <person name="Young S.K."/>
            <person name="Zeng Q."/>
            <person name="Gargeya S."/>
            <person name="Alvarado L."/>
            <person name="Berlin A."/>
            <person name="Chapman S.B."/>
            <person name="Chen Z."/>
            <person name="Freedman E."/>
            <person name="Gellesch M."/>
            <person name="Goldberg J."/>
            <person name="Griggs A."/>
            <person name="Gujja S."/>
            <person name="Heilman E."/>
            <person name="Heiman D."/>
            <person name="Howarth C."/>
            <person name="Mehta T."/>
            <person name="Neiman D."/>
            <person name="Pearson M."/>
            <person name="Roberts A."/>
            <person name="Saif S."/>
            <person name="Shea T."/>
            <person name="Shenoy N."/>
            <person name="Sisk P."/>
            <person name="Stolte C."/>
            <person name="Sykes S."/>
            <person name="White J."/>
            <person name="Yandava C."/>
            <person name="Burger G."/>
            <person name="Gray M.W."/>
            <person name="Holland P.W.H."/>
            <person name="King N."/>
            <person name="Lang F.B.F."/>
            <person name="Roger A.J."/>
            <person name="Ruiz-Trillo I."/>
            <person name="Haas B."/>
            <person name="Nusbaum C."/>
            <person name="Birren B."/>
        </authorList>
    </citation>
    <scope>NUCLEOTIDE SEQUENCE [LARGE SCALE GENOMIC DNA]</scope>
    <source>
        <strain evidence="2 3">JP610</strain>
    </source>
</reference>
<proteinExistence type="predicted"/>
<feature type="compositionally biased region" description="Low complexity" evidence="1">
    <location>
        <begin position="462"/>
        <end position="475"/>
    </location>
</feature>
<accession>A0A0L0G0F9</accession>
<evidence type="ECO:0000256" key="1">
    <source>
        <dbReference type="SAM" id="MobiDB-lite"/>
    </source>
</evidence>
<keyword evidence="3" id="KW-1185">Reference proteome</keyword>
<dbReference type="PANTHER" id="PTHR21054:SF2">
    <property type="entry name" value="MIP04191P"/>
    <property type="match status" value="1"/>
</dbReference>
<dbReference type="RefSeq" id="XP_014156474.1">
    <property type="nucleotide sequence ID" value="XM_014300999.1"/>
</dbReference>
<sequence length="770" mass="84734">MGNVCCKPSDNEASPQTAQPSGSQRPDDTTVRVKQPQKIPEPVTASIADAGPADIKLRKFGNDETFAYSIVRLEGKIGSGQGAGSTSIHSSVQWGSEKAESQGEWPVIKGHFKVLVHLSKGKNKVKLQTSTGHTHSLDVLNDPTAQNEASHSVRLIYYVQKDDDRGYFTPSSKPTTVEDAIERIQMAGLMMQCFCATNLRTHGLGSFTFALEMMDDGRARLPKVHVVSSQISRKEMRTRWHTGGDNWGYAFVAEDLRKTFPEEEAATTKDIVFLSATEYDKKKQAAVMHTALGGGRQGLFGGASLHCWPASVAQIAPCFLDEKTVDKKTTFDDSGGRGKYWAMYSTTLGATMHEAGHMFGLPHIYATTTGNGIMARGFDYFNRFFLAKEPNQEKAMLIPEERRGGTWIRASALHLRHSEWFVRMRSVENAERDFHEMDVPNITLTTASNAQIYDEDDEQEVTGAPTATTAPAATPTAMSEAGRTHHVDLSLPENAGNGLVLHSTPRPSPLAGMSLVESIKRRGTGDLDASLAQGGGMNIVVSPATTPSPKPVPTARMAPPEPDEDVIRNLPKSKFHYKNTAGGGFVYLPGEHPMWAEIEATGAVKFLFEVYEPDKRYKWYDPDSVYMEDASRGFYVRISDNDGVTLSADGHQTWKKLCSGAWADDKDTVLKTMARRGPVIVSISNDGNPIVNLSSVVPLALVKFIVKENGNLFHHLEFAPETHTIDFTDESVKRMWRTKHEDAGVEAPELEAYFVEAWDVKGHSARQAVR</sequence>
<feature type="compositionally biased region" description="Polar residues" evidence="1">
    <location>
        <begin position="11"/>
        <end position="24"/>
    </location>
</feature>
<dbReference type="OrthoDB" id="74460at2759"/>
<dbReference type="InterPro" id="IPR021917">
    <property type="entry name" value="Unchr_Zn-peptidase-like"/>
</dbReference>